<sequence length="346" mass="41187">MPLKVNLSVVMTENAKGEKIESIESIRRPEDEMCYIFPPEYQERKYHQQLFSLPTVKKTANSLTKVGQYRNIELTIDDETAALYIDTDSNFVFRDIVLEEAEITSTRKTKTEIKKPNLDMEKLLETFQRGDKREIEEINFNIEQFEGTQKATKWISEYEKKCKKYKIKSDEEKVKGLRKYLGKTAERWYQTNLLEAGGHNWEDWKEAFLKTFKNKSWPAIRYAYNFKYLSGSFIEYAIEKERLILEVKRDMHEDVRIHLIVIGLPIEVQDKIERENIQTTNDLMGILGQYEDWRKRKETQERKIDLVKKVHPPFKKKPCTICEALNFPGRFHPVELCRNRDRNPNK</sequence>
<name>A0A9C6SEG7_BOMTE</name>
<organism evidence="1 2">
    <name type="scientific">Bombus terrestris</name>
    <name type="common">Buff-tailed bumblebee</name>
    <name type="synonym">Apis terrestris</name>
    <dbReference type="NCBI Taxonomy" id="30195"/>
    <lineage>
        <taxon>Eukaryota</taxon>
        <taxon>Metazoa</taxon>
        <taxon>Ecdysozoa</taxon>
        <taxon>Arthropoda</taxon>
        <taxon>Hexapoda</taxon>
        <taxon>Insecta</taxon>
        <taxon>Pterygota</taxon>
        <taxon>Neoptera</taxon>
        <taxon>Endopterygota</taxon>
        <taxon>Hymenoptera</taxon>
        <taxon>Apocrita</taxon>
        <taxon>Aculeata</taxon>
        <taxon>Apoidea</taxon>
        <taxon>Anthophila</taxon>
        <taxon>Apidae</taxon>
        <taxon>Bombus</taxon>
        <taxon>Bombus</taxon>
    </lineage>
</organism>
<dbReference type="GeneID" id="125384617"/>
<keyword evidence="1" id="KW-1185">Reference proteome</keyword>
<dbReference type="KEGG" id="bter:125384617"/>
<dbReference type="Proteomes" id="UP000835206">
    <property type="component" value="Chromosome 9"/>
</dbReference>
<evidence type="ECO:0000313" key="1">
    <source>
        <dbReference type="Proteomes" id="UP000835206"/>
    </source>
</evidence>
<evidence type="ECO:0000313" key="2">
    <source>
        <dbReference type="RefSeq" id="XP_048264604.1"/>
    </source>
</evidence>
<reference evidence="2" key="1">
    <citation type="submission" date="2025-08" db="UniProtKB">
        <authorList>
            <consortium name="RefSeq"/>
        </authorList>
    </citation>
    <scope>IDENTIFICATION</scope>
</reference>
<dbReference type="RefSeq" id="XP_048264604.1">
    <property type="nucleotide sequence ID" value="XM_048408647.1"/>
</dbReference>
<protein>
    <submittedName>
        <fullName evidence="2">Uncharacterized protein LOC125384617</fullName>
    </submittedName>
</protein>
<dbReference type="AlphaFoldDB" id="A0A9C6SEG7"/>
<dbReference type="OrthoDB" id="7634932at2759"/>
<accession>A0A9C6SEG7</accession>
<gene>
    <name evidence="2" type="primary">LOC125384617</name>
</gene>
<proteinExistence type="predicted"/>